<evidence type="ECO:0000313" key="3">
    <source>
        <dbReference type="Proteomes" id="UP000094444"/>
    </source>
</evidence>
<proteinExistence type="predicted"/>
<evidence type="ECO:0000256" key="1">
    <source>
        <dbReference type="SAM" id="MobiDB-lite"/>
    </source>
</evidence>
<evidence type="ECO:0000313" key="2">
    <source>
        <dbReference type="EMBL" id="POS75031.1"/>
    </source>
</evidence>
<feature type="compositionally biased region" description="Polar residues" evidence="1">
    <location>
        <begin position="204"/>
        <end position="226"/>
    </location>
</feature>
<feature type="region of interest" description="Disordered" evidence="1">
    <location>
        <begin position="29"/>
        <end position="55"/>
    </location>
</feature>
<organism evidence="2 3">
    <name type="scientific">Diaporthe helianthi</name>
    <dbReference type="NCBI Taxonomy" id="158607"/>
    <lineage>
        <taxon>Eukaryota</taxon>
        <taxon>Fungi</taxon>
        <taxon>Dikarya</taxon>
        <taxon>Ascomycota</taxon>
        <taxon>Pezizomycotina</taxon>
        <taxon>Sordariomycetes</taxon>
        <taxon>Sordariomycetidae</taxon>
        <taxon>Diaporthales</taxon>
        <taxon>Diaporthaceae</taxon>
        <taxon>Diaporthe</taxon>
    </lineage>
</organism>
<feature type="region of interest" description="Disordered" evidence="1">
    <location>
        <begin position="173"/>
        <end position="244"/>
    </location>
</feature>
<dbReference type="InParanoid" id="A0A2P5HXQ6"/>
<feature type="region of interest" description="Disordered" evidence="1">
    <location>
        <begin position="126"/>
        <end position="145"/>
    </location>
</feature>
<name>A0A2P5HXQ6_DIAHE</name>
<reference evidence="2" key="1">
    <citation type="submission" date="2017-09" db="EMBL/GenBank/DDBJ databases">
        <title>Polyketide synthases of a Diaporthe helianthi virulent isolate.</title>
        <authorList>
            <person name="Baroncelli R."/>
        </authorList>
    </citation>
    <scope>NUCLEOTIDE SEQUENCE [LARGE SCALE GENOMIC DNA]</scope>
    <source>
        <strain evidence="2">7/96</strain>
    </source>
</reference>
<comment type="caution">
    <text evidence="2">The sequence shown here is derived from an EMBL/GenBank/DDBJ whole genome shotgun (WGS) entry which is preliminary data.</text>
</comment>
<dbReference type="AlphaFoldDB" id="A0A2P5HXQ6"/>
<gene>
    <name evidence="2" type="ORF">DHEL01_v206575</name>
</gene>
<protein>
    <submittedName>
        <fullName evidence="2">Uncharacterized protein</fullName>
    </submittedName>
</protein>
<keyword evidence="3" id="KW-1185">Reference proteome</keyword>
<dbReference type="Proteomes" id="UP000094444">
    <property type="component" value="Unassembled WGS sequence"/>
</dbReference>
<dbReference type="EMBL" id="MAVT02000540">
    <property type="protein sequence ID" value="POS75031.1"/>
    <property type="molecule type" value="Genomic_DNA"/>
</dbReference>
<accession>A0A2P5HXQ6</accession>
<sequence>MVMRDVEFMNLRTENQWLEQSLESHKSILRSSVEERERAQKMAENQQRDDEHQKDGQIIKALNKECERTKDLVYRVESERDQAERALRQQYQEFQKLQMRLEETEKNRRNHLWETEKLYREFRKAQKDPMNTPPPQKAAAAGGGMAESTVIDTSTRENIWRLAPTQNRTTNLHLDGTELLGSGAGSMSLDNSGQRVGKEDEVSENSTRGKTVTNSLSGATSANKSGSPRMGRSRSVAQPKRHFSAPKQALELWATLKAWNGPSAHRRG</sequence>